<protein>
    <submittedName>
        <fullName evidence="2">Uncharacterized protein</fullName>
    </submittedName>
</protein>
<keyword evidence="3" id="KW-1185">Reference proteome</keyword>
<feature type="transmembrane region" description="Helical" evidence="1">
    <location>
        <begin position="63"/>
        <end position="86"/>
    </location>
</feature>
<accession>A0A8J3A783</accession>
<evidence type="ECO:0000313" key="2">
    <source>
        <dbReference type="EMBL" id="GGI03025.1"/>
    </source>
</evidence>
<keyword evidence="1" id="KW-0472">Membrane</keyword>
<keyword evidence="1" id="KW-0812">Transmembrane</keyword>
<reference evidence="2" key="1">
    <citation type="journal article" date="2014" name="Int. J. Syst. Evol. Microbiol.">
        <title>Complete genome sequence of Corynebacterium casei LMG S-19264T (=DSM 44701T), isolated from a smear-ripened cheese.</title>
        <authorList>
            <consortium name="US DOE Joint Genome Institute (JGI-PGF)"/>
            <person name="Walter F."/>
            <person name="Albersmeier A."/>
            <person name="Kalinowski J."/>
            <person name="Ruckert C."/>
        </authorList>
    </citation>
    <scope>NUCLEOTIDE SEQUENCE</scope>
    <source>
        <strain evidence="2">CGMCC 1.14988</strain>
    </source>
</reference>
<comment type="caution">
    <text evidence="2">The sequence shown here is derived from an EMBL/GenBank/DDBJ whole genome shotgun (WGS) entry which is preliminary data.</text>
</comment>
<dbReference type="RefSeq" id="WP_130648275.1">
    <property type="nucleotide sequence ID" value="NZ_BMHA01000001.1"/>
</dbReference>
<evidence type="ECO:0000313" key="3">
    <source>
        <dbReference type="Proteomes" id="UP000650511"/>
    </source>
</evidence>
<organism evidence="2 3">
    <name type="scientific">Egicoccus halophilus</name>
    <dbReference type="NCBI Taxonomy" id="1670830"/>
    <lineage>
        <taxon>Bacteria</taxon>
        <taxon>Bacillati</taxon>
        <taxon>Actinomycetota</taxon>
        <taxon>Nitriliruptoria</taxon>
        <taxon>Egicoccales</taxon>
        <taxon>Egicoccaceae</taxon>
        <taxon>Egicoccus</taxon>
    </lineage>
</organism>
<dbReference type="EMBL" id="BMHA01000001">
    <property type="protein sequence ID" value="GGI03025.1"/>
    <property type="molecule type" value="Genomic_DNA"/>
</dbReference>
<feature type="transmembrane region" description="Helical" evidence="1">
    <location>
        <begin position="98"/>
        <end position="119"/>
    </location>
</feature>
<dbReference type="Proteomes" id="UP000650511">
    <property type="component" value="Unassembled WGS sequence"/>
</dbReference>
<dbReference type="AlphaFoldDB" id="A0A8J3A783"/>
<proteinExistence type="predicted"/>
<feature type="transmembrane region" description="Helical" evidence="1">
    <location>
        <begin position="171"/>
        <end position="199"/>
    </location>
</feature>
<evidence type="ECO:0000256" key="1">
    <source>
        <dbReference type="SAM" id="Phobius"/>
    </source>
</evidence>
<feature type="transmembrane region" description="Helical" evidence="1">
    <location>
        <begin position="139"/>
        <end position="159"/>
    </location>
</feature>
<feature type="transmembrane region" description="Helical" evidence="1">
    <location>
        <begin position="20"/>
        <end position="43"/>
    </location>
</feature>
<name>A0A8J3A783_9ACTN</name>
<keyword evidence="1" id="KW-1133">Transmembrane helix</keyword>
<gene>
    <name evidence="2" type="ORF">GCM10011354_02360</name>
</gene>
<reference evidence="2" key="2">
    <citation type="submission" date="2020-09" db="EMBL/GenBank/DDBJ databases">
        <authorList>
            <person name="Sun Q."/>
            <person name="Zhou Y."/>
        </authorList>
    </citation>
    <scope>NUCLEOTIDE SEQUENCE</scope>
    <source>
        <strain evidence="2">CGMCC 1.14988</strain>
    </source>
</reference>
<sequence length="201" mass="20713">MSLRTARNVRVIGEAEGRTIGWWGTVIGLIALAHLVAAVNVAAVYLRSVSGTWPPGATEPPEVWMGLLAVGLAVLAAVATGVAAAIHGRGGGPLGMPMLFVAALLALGAAGVRGAGTIFSDHPVTEHAYWSMRWFMGGLDVTLLGATGIALLTAAVHAVRGWLRPGAHAELASITLWTAIVAVFVGVNWLVLTGVTLWWGG</sequence>